<dbReference type="GO" id="GO:0004519">
    <property type="term" value="F:endonuclease activity"/>
    <property type="evidence" value="ECO:0007669"/>
    <property type="project" value="TreeGrafter"/>
</dbReference>
<dbReference type="InterPro" id="IPR013922">
    <property type="entry name" value="Cyclin_PHO80-like"/>
</dbReference>
<reference evidence="5" key="1">
    <citation type="journal article" date="2017" name="Nat. Commun.">
        <title>The asparagus genome sheds light on the origin and evolution of a young Y chromosome.</title>
        <authorList>
            <person name="Harkess A."/>
            <person name="Zhou J."/>
            <person name="Xu C."/>
            <person name="Bowers J.E."/>
            <person name="Van der Hulst R."/>
            <person name="Ayyampalayam S."/>
            <person name="Mercati F."/>
            <person name="Riccardi P."/>
            <person name="McKain M.R."/>
            <person name="Kakrana A."/>
            <person name="Tang H."/>
            <person name="Ray J."/>
            <person name="Groenendijk J."/>
            <person name="Arikit S."/>
            <person name="Mathioni S.M."/>
            <person name="Nakano M."/>
            <person name="Shan H."/>
            <person name="Telgmann-Rauber A."/>
            <person name="Kanno A."/>
            <person name="Yue Z."/>
            <person name="Chen H."/>
            <person name="Li W."/>
            <person name="Chen Y."/>
            <person name="Xu X."/>
            <person name="Zhang Y."/>
            <person name="Luo S."/>
            <person name="Chen H."/>
            <person name="Gao J."/>
            <person name="Mao Z."/>
            <person name="Pires J.C."/>
            <person name="Luo M."/>
            <person name="Kudrna D."/>
            <person name="Wing R.A."/>
            <person name="Meyers B.C."/>
            <person name="Yi K."/>
            <person name="Kong H."/>
            <person name="Lavrijsen P."/>
            <person name="Sunseri F."/>
            <person name="Falavigna A."/>
            <person name="Ye Y."/>
            <person name="Leebens-Mack J.H."/>
            <person name="Chen G."/>
        </authorList>
    </citation>
    <scope>NUCLEOTIDE SEQUENCE [LARGE SCALE GENOMIC DNA]</scope>
    <source>
        <strain evidence="5">cv. DH0086</strain>
    </source>
</reference>
<dbReference type="GO" id="GO:0019901">
    <property type="term" value="F:protein kinase binding"/>
    <property type="evidence" value="ECO:0007669"/>
    <property type="project" value="InterPro"/>
</dbReference>
<dbReference type="PANTHER" id="PTHR23355">
    <property type="entry name" value="RIBONUCLEASE"/>
    <property type="match status" value="1"/>
</dbReference>
<dbReference type="GO" id="GO:0000175">
    <property type="term" value="F:3'-5'-RNA exonuclease activity"/>
    <property type="evidence" value="ECO:0007669"/>
    <property type="project" value="TreeGrafter"/>
</dbReference>
<accession>A0A5P1EF99</accession>
<dbReference type="InterPro" id="IPR050180">
    <property type="entry name" value="RNR_Ribonuclease"/>
</dbReference>
<sequence>MLKQIMRQRRIDRGALTLASEEVKFQIDTETQDPLDIGTYQIQEANQMIEEFMLAANISIAEKILKHFPLCSLLRSQMLKALRSTKFLENGGGMFINSCFFHCQSEEQVAGLHHYPQKCTIRYYNNTYFAKVGGICLMEMNYLEVDFLFGVGFELNVTPVTFNS</sequence>
<dbReference type="GO" id="GO:0000176">
    <property type="term" value="C:nuclear exosome (RNase complex)"/>
    <property type="evidence" value="ECO:0007669"/>
    <property type="project" value="TreeGrafter"/>
</dbReference>
<evidence type="ECO:0000259" key="3">
    <source>
        <dbReference type="Pfam" id="PF00773"/>
    </source>
</evidence>
<organism evidence="4 5">
    <name type="scientific">Asparagus officinalis</name>
    <name type="common">Garden asparagus</name>
    <dbReference type="NCBI Taxonomy" id="4686"/>
    <lineage>
        <taxon>Eukaryota</taxon>
        <taxon>Viridiplantae</taxon>
        <taxon>Streptophyta</taxon>
        <taxon>Embryophyta</taxon>
        <taxon>Tracheophyta</taxon>
        <taxon>Spermatophyta</taxon>
        <taxon>Magnoliopsida</taxon>
        <taxon>Liliopsida</taxon>
        <taxon>Asparagales</taxon>
        <taxon>Asparagaceae</taxon>
        <taxon>Asparagoideae</taxon>
        <taxon>Asparagus</taxon>
    </lineage>
</organism>
<keyword evidence="5" id="KW-1185">Reference proteome</keyword>
<dbReference type="Gene3D" id="1.10.472.10">
    <property type="entry name" value="Cyclin-like"/>
    <property type="match status" value="1"/>
</dbReference>
<evidence type="ECO:0000256" key="1">
    <source>
        <dbReference type="ARBA" id="ARBA00022618"/>
    </source>
</evidence>
<dbReference type="EMBL" id="CM007387">
    <property type="protein sequence ID" value="ONK64453.1"/>
    <property type="molecule type" value="Genomic_DNA"/>
</dbReference>
<dbReference type="GO" id="GO:0000177">
    <property type="term" value="C:cytoplasmic exosome (RNase complex)"/>
    <property type="evidence" value="ECO:0007669"/>
    <property type="project" value="TreeGrafter"/>
</dbReference>
<dbReference type="AlphaFoldDB" id="A0A5P1EF99"/>
<name>A0A5P1EF99_ASPOF</name>
<dbReference type="PANTHER" id="PTHR23355:SF35">
    <property type="entry name" value="EXOSOME COMPLEX EXONUCLEASE RRP44"/>
    <property type="match status" value="1"/>
</dbReference>
<evidence type="ECO:0000256" key="2">
    <source>
        <dbReference type="ARBA" id="ARBA00023306"/>
    </source>
</evidence>
<keyword evidence="2" id="KW-0131">Cell cycle</keyword>
<dbReference type="SUPFAM" id="SSF50249">
    <property type="entry name" value="Nucleic acid-binding proteins"/>
    <property type="match status" value="1"/>
</dbReference>
<dbReference type="GO" id="GO:0016075">
    <property type="term" value="P:rRNA catabolic process"/>
    <property type="evidence" value="ECO:0007669"/>
    <property type="project" value="TreeGrafter"/>
</dbReference>
<dbReference type="InterPro" id="IPR012340">
    <property type="entry name" value="NA-bd_OB-fold"/>
</dbReference>
<evidence type="ECO:0000313" key="5">
    <source>
        <dbReference type="Proteomes" id="UP000243459"/>
    </source>
</evidence>
<dbReference type="Gramene" id="ONK64453">
    <property type="protein sequence ID" value="ONK64453"/>
    <property type="gene ID" value="A4U43_C07F26150"/>
</dbReference>
<proteinExistence type="predicted"/>
<gene>
    <name evidence="4" type="ORF">A4U43_C07F26150</name>
</gene>
<dbReference type="InterPro" id="IPR001900">
    <property type="entry name" value="RNase_II/R"/>
</dbReference>
<feature type="domain" description="RNB" evidence="3">
    <location>
        <begin position="2"/>
        <end position="83"/>
    </location>
</feature>
<dbReference type="Pfam" id="PF00773">
    <property type="entry name" value="RNB"/>
    <property type="match status" value="1"/>
</dbReference>
<dbReference type="GO" id="GO:0003723">
    <property type="term" value="F:RNA binding"/>
    <property type="evidence" value="ECO:0007669"/>
    <property type="project" value="InterPro"/>
</dbReference>
<dbReference type="Proteomes" id="UP000243459">
    <property type="component" value="Chromosome 7"/>
</dbReference>
<protein>
    <recommendedName>
        <fullName evidence="3">RNB domain-containing protein</fullName>
    </recommendedName>
</protein>
<evidence type="ECO:0000313" key="4">
    <source>
        <dbReference type="EMBL" id="ONK64453.1"/>
    </source>
</evidence>
<keyword evidence="1" id="KW-0132">Cell division</keyword>
<dbReference type="GO" id="GO:0051301">
    <property type="term" value="P:cell division"/>
    <property type="evidence" value="ECO:0007669"/>
    <property type="project" value="UniProtKB-KW"/>
</dbReference>
<dbReference type="Pfam" id="PF08613">
    <property type="entry name" value="Cyclin"/>
    <property type="match status" value="1"/>
</dbReference>
<dbReference type="GO" id="GO:0071031">
    <property type="term" value="P:nuclear mRNA surveillance of mRNA 3'-end processing"/>
    <property type="evidence" value="ECO:0007669"/>
    <property type="project" value="TreeGrafter"/>
</dbReference>